<evidence type="ECO:0000313" key="3">
    <source>
        <dbReference type="Proteomes" id="UP000594638"/>
    </source>
</evidence>
<sequence>MGFRHYSAYTYITPLPDTLRVQPGAATTELAFRTGGHTRPPRRDASYLAHSRRPQGRGQIARSESHSFQSAHPARGAAAESGRQNEAVYTAMSRDARRLFATKRRRAAPRDASGDVEPQVEGLMPPSSPRTWLAALCVLLQRCRGRGGGQVVKWLPSDGDWNEPDETRLPPAPLTLARMLDSSLLRANADKGGAGSFLSV</sequence>
<proteinExistence type="predicted"/>
<evidence type="ECO:0000256" key="1">
    <source>
        <dbReference type="SAM" id="MobiDB-lite"/>
    </source>
</evidence>
<reference evidence="2 3" key="1">
    <citation type="submission" date="2019-12" db="EMBL/GenBank/DDBJ databases">
        <authorList>
            <person name="Alioto T."/>
            <person name="Alioto T."/>
            <person name="Gomez Garrido J."/>
        </authorList>
    </citation>
    <scope>NUCLEOTIDE SEQUENCE [LARGE SCALE GENOMIC DNA]</scope>
</reference>
<keyword evidence="3" id="KW-1185">Reference proteome</keyword>
<organism evidence="2 3">
    <name type="scientific">Olea europaea subsp. europaea</name>
    <dbReference type="NCBI Taxonomy" id="158383"/>
    <lineage>
        <taxon>Eukaryota</taxon>
        <taxon>Viridiplantae</taxon>
        <taxon>Streptophyta</taxon>
        <taxon>Embryophyta</taxon>
        <taxon>Tracheophyta</taxon>
        <taxon>Spermatophyta</taxon>
        <taxon>Magnoliopsida</taxon>
        <taxon>eudicotyledons</taxon>
        <taxon>Gunneridae</taxon>
        <taxon>Pentapetalae</taxon>
        <taxon>asterids</taxon>
        <taxon>lamiids</taxon>
        <taxon>Lamiales</taxon>
        <taxon>Oleaceae</taxon>
        <taxon>Oleeae</taxon>
        <taxon>Olea</taxon>
    </lineage>
</organism>
<gene>
    <name evidence="2" type="ORF">OLEA9_A108519</name>
</gene>
<comment type="caution">
    <text evidence="2">The sequence shown here is derived from an EMBL/GenBank/DDBJ whole genome shotgun (WGS) entry which is preliminary data.</text>
</comment>
<feature type="region of interest" description="Disordered" evidence="1">
    <location>
        <begin position="34"/>
        <end position="85"/>
    </location>
</feature>
<dbReference type="EMBL" id="CACTIH010002528">
    <property type="protein sequence ID" value="CAA2976720.1"/>
    <property type="molecule type" value="Genomic_DNA"/>
</dbReference>
<name>A0A8S0RCV3_OLEEU</name>
<dbReference type="Proteomes" id="UP000594638">
    <property type="component" value="Unassembled WGS sequence"/>
</dbReference>
<evidence type="ECO:0000313" key="2">
    <source>
        <dbReference type="EMBL" id="CAA2976720.1"/>
    </source>
</evidence>
<dbReference type="Gramene" id="OE9A108519T1">
    <property type="protein sequence ID" value="OE9A108519C1"/>
    <property type="gene ID" value="OE9A108519"/>
</dbReference>
<dbReference type="AlphaFoldDB" id="A0A8S0RCV3"/>
<protein>
    <submittedName>
        <fullName evidence="2">Uncharacterized protein</fullName>
    </submittedName>
</protein>
<feature type="region of interest" description="Disordered" evidence="1">
    <location>
        <begin position="103"/>
        <end position="125"/>
    </location>
</feature>
<accession>A0A8S0RCV3</accession>